<feature type="region of interest" description="Disordered" evidence="2">
    <location>
        <begin position="192"/>
        <end position="212"/>
    </location>
</feature>
<dbReference type="InterPro" id="IPR019734">
    <property type="entry name" value="TPR_rpt"/>
</dbReference>
<reference evidence="3 4" key="1">
    <citation type="journal article" date="2024" name="Appl. Environ. Microbiol.">
        <title>Pontiella agarivorans sp. nov., a novel marine anaerobic bacterium capable of degrading macroalgal polysaccharides and fixing nitrogen.</title>
        <authorList>
            <person name="Liu N."/>
            <person name="Kivenson V."/>
            <person name="Peng X."/>
            <person name="Cui Z."/>
            <person name="Lankiewicz T.S."/>
            <person name="Gosselin K.M."/>
            <person name="English C.J."/>
            <person name="Blair E.M."/>
            <person name="O'Malley M.A."/>
            <person name="Valentine D.L."/>
        </authorList>
    </citation>
    <scope>NUCLEOTIDE SEQUENCE [LARGE SCALE GENOMIC DNA]</scope>
    <source>
        <strain evidence="3 4">NLcol2</strain>
    </source>
</reference>
<sequence length="425" mass="48061">MAEVKLENAPDDILPYYEKGLQALKRNNYAYAMDMFETVLALEPRLLQVRRKLRTAAVTLAKQNPPGRRAAAKNLALYAKAARRLKKQPELTVELSEKLLKSDPLNPKYAKLQADAAEAADLPEIAILTLEIINENRPAEAALLSRLAGLYQQTNQIDLEFECREKIAQLIPGDAQAAKALKDAAARLTMGKTGRRKAEMSSPPVPETENELMQEPADPALKMAYADQMIRERKYDSAIRILEEFSTLHPEHTAAEKKLQTARERQLAIRLAAAEDDQNEAEAVLLRQELAHLKIQSARRETERYPNDLQLKFELGKLCYKAGQLTEAIQQFQSAQHNPHRRIRALIYLGKAFYEKGQADIASEQFEKALAELPDMNETRKEVLYELGVLRMQTGEPEKGTALLKEIYTFDIGYRDVAERIENPA</sequence>
<keyword evidence="4" id="KW-1185">Reference proteome</keyword>
<accession>A0ABU5MT43</accession>
<dbReference type="EMBL" id="JARVCO010000002">
    <property type="protein sequence ID" value="MDZ8117380.1"/>
    <property type="molecule type" value="Genomic_DNA"/>
</dbReference>
<evidence type="ECO:0000256" key="1">
    <source>
        <dbReference type="PROSITE-ProRule" id="PRU00339"/>
    </source>
</evidence>
<dbReference type="SUPFAM" id="SSF48452">
    <property type="entry name" value="TPR-like"/>
    <property type="match status" value="2"/>
</dbReference>
<dbReference type="SMART" id="SM00028">
    <property type="entry name" value="TPR"/>
    <property type="match status" value="4"/>
</dbReference>
<comment type="caution">
    <text evidence="3">The sequence shown here is derived from an EMBL/GenBank/DDBJ whole genome shotgun (WGS) entry which is preliminary data.</text>
</comment>
<proteinExistence type="predicted"/>
<dbReference type="PROSITE" id="PS50005">
    <property type="entry name" value="TPR"/>
    <property type="match status" value="2"/>
</dbReference>
<dbReference type="Gene3D" id="1.25.40.10">
    <property type="entry name" value="Tetratricopeptide repeat domain"/>
    <property type="match status" value="2"/>
</dbReference>
<organism evidence="3 4">
    <name type="scientific">Pontiella agarivorans</name>
    <dbReference type="NCBI Taxonomy" id="3038953"/>
    <lineage>
        <taxon>Bacteria</taxon>
        <taxon>Pseudomonadati</taxon>
        <taxon>Kiritimatiellota</taxon>
        <taxon>Kiritimatiellia</taxon>
        <taxon>Kiritimatiellales</taxon>
        <taxon>Pontiellaceae</taxon>
        <taxon>Pontiella</taxon>
    </lineage>
</organism>
<protein>
    <recommendedName>
        <fullName evidence="5">Tetratricopeptide repeat protein</fullName>
    </recommendedName>
</protein>
<evidence type="ECO:0000256" key="2">
    <source>
        <dbReference type="SAM" id="MobiDB-lite"/>
    </source>
</evidence>
<feature type="repeat" description="TPR" evidence="1">
    <location>
        <begin position="343"/>
        <end position="376"/>
    </location>
</feature>
<feature type="repeat" description="TPR" evidence="1">
    <location>
        <begin position="13"/>
        <end position="46"/>
    </location>
</feature>
<dbReference type="RefSeq" id="WP_322607181.1">
    <property type="nucleotide sequence ID" value="NZ_JARVCO010000002.1"/>
</dbReference>
<name>A0ABU5MT43_9BACT</name>
<dbReference type="Proteomes" id="UP001290861">
    <property type="component" value="Unassembled WGS sequence"/>
</dbReference>
<dbReference type="InterPro" id="IPR011990">
    <property type="entry name" value="TPR-like_helical_dom_sf"/>
</dbReference>
<evidence type="ECO:0000313" key="4">
    <source>
        <dbReference type="Proteomes" id="UP001290861"/>
    </source>
</evidence>
<evidence type="ECO:0000313" key="3">
    <source>
        <dbReference type="EMBL" id="MDZ8117380.1"/>
    </source>
</evidence>
<evidence type="ECO:0008006" key="5">
    <source>
        <dbReference type="Google" id="ProtNLM"/>
    </source>
</evidence>
<keyword evidence="1" id="KW-0802">TPR repeat</keyword>
<gene>
    <name evidence="3" type="ORF">P9H32_01970</name>
</gene>